<dbReference type="Gramene" id="PGSC0003DMT400049190">
    <property type="protein sequence ID" value="PGSC0003DMT400049190"/>
    <property type="gene ID" value="PGSC0003DMG400019118"/>
</dbReference>
<sequence length="80" mass="9041">MEMILQPQIEKGLRESVTSHLTAFGFLLHKLHLIDPHHLAAKGDNENSQHISKCEKVIIRTSSCSSKQKLISGLIRNRLL</sequence>
<name>M1BND3_SOLTU</name>
<dbReference type="HOGENOM" id="CLU_2594430_0_0_1"/>
<evidence type="ECO:0000313" key="1">
    <source>
        <dbReference type="EnsemblPlants" id="PGSC0003DMT400049190"/>
    </source>
</evidence>
<reference evidence="2" key="1">
    <citation type="journal article" date="2011" name="Nature">
        <title>Genome sequence and analysis of the tuber crop potato.</title>
        <authorList>
            <consortium name="The Potato Genome Sequencing Consortium"/>
        </authorList>
    </citation>
    <scope>NUCLEOTIDE SEQUENCE [LARGE SCALE GENOMIC DNA]</scope>
    <source>
        <strain evidence="2">cv. DM1-3 516 R44</strain>
    </source>
</reference>
<dbReference type="InParanoid" id="M1BND3"/>
<evidence type="ECO:0000313" key="2">
    <source>
        <dbReference type="Proteomes" id="UP000011115"/>
    </source>
</evidence>
<accession>M1BND3</accession>
<protein>
    <submittedName>
        <fullName evidence="1">Uncharacterized protein</fullName>
    </submittedName>
</protein>
<organism evidence="1 2">
    <name type="scientific">Solanum tuberosum</name>
    <name type="common">Potato</name>
    <dbReference type="NCBI Taxonomy" id="4113"/>
    <lineage>
        <taxon>Eukaryota</taxon>
        <taxon>Viridiplantae</taxon>
        <taxon>Streptophyta</taxon>
        <taxon>Embryophyta</taxon>
        <taxon>Tracheophyta</taxon>
        <taxon>Spermatophyta</taxon>
        <taxon>Magnoliopsida</taxon>
        <taxon>eudicotyledons</taxon>
        <taxon>Gunneridae</taxon>
        <taxon>Pentapetalae</taxon>
        <taxon>asterids</taxon>
        <taxon>lamiids</taxon>
        <taxon>Solanales</taxon>
        <taxon>Solanaceae</taxon>
        <taxon>Solanoideae</taxon>
        <taxon>Solaneae</taxon>
        <taxon>Solanum</taxon>
    </lineage>
</organism>
<dbReference type="EnsemblPlants" id="PGSC0003DMT400049190">
    <property type="protein sequence ID" value="PGSC0003DMT400049190"/>
    <property type="gene ID" value="PGSC0003DMG400019118"/>
</dbReference>
<keyword evidence="2" id="KW-1185">Reference proteome</keyword>
<reference evidence="1" key="2">
    <citation type="submission" date="2015-06" db="UniProtKB">
        <authorList>
            <consortium name="EnsemblPlants"/>
        </authorList>
    </citation>
    <scope>IDENTIFICATION</scope>
    <source>
        <strain evidence="1">DM1-3 516 R44</strain>
    </source>
</reference>
<dbReference type="Proteomes" id="UP000011115">
    <property type="component" value="Unassembled WGS sequence"/>
</dbReference>
<proteinExistence type="predicted"/>
<dbReference type="PaxDb" id="4113-PGSC0003DMT400049190"/>
<dbReference type="AlphaFoldDB" id="M1BND3"/>